<feature type="domain" description="Stress-response A/B barrel" evidence="1">
    <location>
        <begin position="2"/>
        <end position="91"/>
    </location>
</feature>
<evidence type="ECO:0000313" key="3">
    <source>
        <dbReference type="Proteomes" id="UP000281594"/>
    </source>
</evidence>
<reference evidence="2 3" key="1">
    <citation type="journal article" date="2018" name="J. Biol. Chem.">
        <title>Discovery of the actinoplanic acid pathway in Streptomyces rapamycinicus reveals a genetically conserved synergism with rapamycin.</title>
        <authorList>
            <person name="Mrak P."/>
            <person name="Krastel P."/>
            <person name="Pivk Lukancic P."/>
            <person name="Tao J."/>
            <person name="Pistorius D."/>
            <person name="Moore C.M."/>
        </authorList>
    </citation>
    <scope>NUCLEOTIDE SEQUENCE [LARGE SCALE GENOMIC DNA]</scope>
    <source>
        <strain evidence="2 3">NRRL 5491</strain>
    </source>
</reference>
<dbReference type="PROSITE" id="PS51502">
    <property type="entry name" value="S_R_A_B_BARREL"/>
    <property type="match status" value="1"/>
</dbReference>
<dbReference type="eggNOG" id="ENOG5031JNI">
    <property type="taxonomic scope" value="Bacteria"/>
</dbReference>
<organism evidence="2 3">
    <name type="scientific">Streptomyces rapamycinicus (strain ATCC 29253 / DSM 41530 / NRRL 5491 / AYB-994)</name>
    <name type="common">Streptomyces hygroscopicus (strain ATCC 29253)</name>
    <dbReference type="NCBI Taxonomy" id="1343740"/>
    <lineage>
        <taxon>Bacteria</taxon>
        <taxon>Bacillati</taxon>
        <taxon>Actinomycetota</taxon>
        <taxon>Actinomycetes</taxon>
        <taxon>Kitasatosporales</taxon>
        <taxon>Streptomycetaceae</taxon>
        <taxon>Streptomyces</taxon>
        <taxon>Streptomyces violaceusniger group</taxon>
    </lineage>
</organism>
<dbReference type="InterPro" id="IPR013097">
    <property type="entry name" value="Dabb"/>
</dbReference>
<dbReference type="HOGENOM" id="CLU_153932_0_0_11"/>
<comment type="caution">
    <text evidence="2">The sequence shown here is derived from an EMBL/GenBank/DDBJ whole genome shotgun (WGS) entry which is preliminary data.</text>
</comment>
<dbReference type="KEGG" id="src:M271_29815"/>
<protein>
    <submittedName>
        <fullName evidence="2">Stress responsive protein</fullName>
    </submittedName>
</protein>
<dbReference type="STRING" id="1343740.M271_29815"/>
<evidence type="ECO:0000313" key="2">
    <source>
        <dbReference type="EMBL" id="RLV79465.1"/>
    </source>
</evidence>
<dbReference type="EMBL" id="QYCY01000001">
    <property type="protein sequence ID" value="RLV79465.1"/>
    <property type="molecule type" value="Genomic_DNA"/>
</dbReference>
<gene>
    <name evidence="2" type="ORF">D3C57_113810</name>
</gene>
<dbReference type="AlphaFoldDB" id="A0A0A0NJS3"/>
<sequence>MIYHGIRMKLRQGITSQQIDEALDCLKDQGRAIPAVKSFIFGREYNSDFDWSAVFALEDLDAYWEYLSHPVHVTSERVAFPLIARFESFDISDTPHPELGARIAGLQKRHYEADPGLAELLSGLDSHTGSSALAHKS</sequence>
<dbReference type="RefSeq" id="WP_020870871.1">
    <property type="nucleotide sequence ID" value="NC_022785.1"/>
</dbReference>
<name>A0A0A0NJS3_STRRN</name>
<dbReference type="SUPFAM" id="SSF54909">
    <property type="entry name" value="Dimeric alpha+beta barrel"/>
    <property type="match status" value="1"/>
</dbReference>
<evidence type="ECO:0000259" key="1">
    <source>
        <dbReference type="PROSITE" id="PS51502"/>
    </source>
</evidence>
<dbReference type="Gene3D" id="3.30.70.100">
    <property type="match status" value="1"/>
</dbReference>
<accession>A0A0A0NJS3</accession>
<dbReference type="SMART" id="SM00886">
    <property type="entry name" value="Dabb"/>
    <property type="match status" value="1"/>
</dbReference>
<dbReference type="Proteomes" id="UP000281594">
    <property type="component" value="Unassembled WGS sequence"/>
</dbReference>
<dbReference type="InterPro" id="IPR011008">
    <property type="entry name" value="Dimeric_a/b-barrel"/>
</dbReference>
<dbReference type="Pfam" id="PF07876">
    <property type="entry name" value="Dabb"/>
    <property type="match status" value="1"/>
</dbReference>
<proteinExistence type="predicted"/>